<keyword evidence="1" id="KW-1133">Transmembrane helix</keyword>
<dbReference type="InterPro" id="IPR014456">
    <property type="entry name" value="UCP010244_IM"/>
</dbReference>
<evidence type="ECO:0000313" key="2">
    <source>
        <dbReference type="EMBL" id="QLF69827.1"/>
    </source>
</evidence>
<dbReference type="RefSeq" id="WP_138288250.1">
    <property type="nucleotide sequence ID" value="NZ_CP058350.1"/>
</dbReference>
<dbReference type="Proteomes" id="UP000308530">
    <property type="component" value="Chromosome"/>
</dbReference>
<evidence type="ECO:0000313" key="3">
    <source>
        <dbReference type="Proteomes" id="UP000308530"/>
    </source>
</evidence>
<dbReference type="EMBL" id="CP058350">
    <property type="protein sequence ID" value="QLF69827.1"/>
    <property type="molecule type" value="Genomic_DNA"/>
</dbReference>
<name>A0ABX6QNJ7_9HYPH</name>
<gene>
    <name evidence="2" type="ORF">FE840_009895</name>
</gene>
<keyword evidence="3" id="KW-1185">Reference proteome</keyword>
<evidence type="ECO:0000256" key="1">
    <source>
        <dbReference type="SAM" id="Phobius"/>
    </source>
</evidence>
<organism evidence="2 3">
    <name type="scientific">Peteryoungia desertarenae</name>
    <dbReference type="NCBI Taxonomy" id="1813451"/>
    <lineage>
        <taxon>Bacteria</taxon>
        <taxon>Pseudomonadati</taxon>
        <taxon>Pseudomonadota</taxon>
        <taxon>Alphaproteobacteria</taxon>
        <taxon>Hyphomicrobiales</taxon>
        <taxon>Rhizobiaceae</taxon>
        <taxon>Peteryoungia</taxon>
    </lineage>
</organism>
<feature type="transmembrane region" description="Helical" evidence="1">
    <location>
        <begin position="6"/>
        <end position="27"/>
    </location>
</feature>
<proteinExistence type="predicted"/>
<accession>A0ABX6QNJ7</accession>
<dbReference type="PIRSF" id="PIRSF010244">
    <property type="entry name" value="UCP010244_imp"/>
    <property type="match status" value="1"/>
</dbReference>
<protein>
    <submittedName>
        <fullName evidence="2">DUF1254 domain-containing protein</fullName>
    </submittedName>
</protein>
<keyword evidence="1" id="KW-0812">Transmembrane</keyword>
<sequence length="184" mass="19921">MLKLLYAVATGIFGAIVLHIIIILALPHFTGKDAYTRVLAEGTAFEFHRLSNAPDTTGLLSRDPYMRVAVCHFDITSQPLRLVAVAGRTFWSVGIFDAASNEVFSMNDRTSVAGDLDVLLATPVQVAQLRRSPIAALTETIVVEHRGTRGYAVLRTMVPLPSFEPEAIQFLSAAECLPLPSSPG</sequence>
<reference evidence="2 3" key="1">
    <citation type="submission" date="2020-06" db="EMBL/GenBank/DDBJ databases">
        <title>Genome sequence of Rhizobium sp strain ADMK78.</title>
        <authorList>
            <person name="Rahi P."/>
        </authorList>
    </citation>
    <scope>NUCLEOTIDE SEQUENCE [LARGE SCALE GENOMIC DNA]</scope>
    <source>
        <strain evidence="2 3">ADMK78</strain>
    </source>
</reference>
<keyword evidence="1" id="KW-0472">Membrane</keyword>